<dbReference type="InterPro" id="IPR043128">
    <property type="entry name" value="Rev_trsase/Diguanyl_cyclase"/>
</dbReference>
<reference evidence="2 3" key="1">
    <citation type="submission" date="2019-05" db="EMBL/GenBank/DDBJ databases">
        <title>Another draft genome of Portunus trituberculatus and its Hox gene families provides insights of decapod evolution.</title>
        <authorList>
            <person name="Jeong J.-H."/>
            <person name="Song I."/>
            <person name="Kim S."/>
            <person name="Choi T."/>
            <person name="Kim D."/>
            <person name="Ryu S."/>
            <person name="Kim W."/>
        </authorList>
    </citation>
    <scope>NUCLEOTIDE SEQUENCE [LARGE SCALE GENOMIC DNA]</scope>
    <source>
        <tissue evidence="2">Muscle</tissue>
    </source>
</reference>
<dbReference type="InterPro" id="IPR043502">
    <property type="entry name" value="DNA/RNA_pol_sf"/>
</dbReference>
<dbReference type="SUPFAM" id="SSF56672">
    <property type="entry name" value="DNA/RNA polymerases"/>
    <property type="match status" value="1"/>
</dbReference>
<sequence length="167" mass="19233">MAPVSAWAHQHGIFLLRYLDDWLITGSSRQECTSAIQAISHLCDRLDIQVNLSKSDLVPSQRKQYLGMVLDSKRALIFPSPEWIGQFRSVARSFLEDKAPPMSLWRSLLGHLASLERLVPVGRLHSRSLQWCLKRHWRAASDPPWWRVPPSHQCLADLFWPPMSPFV</sequence>
<gene>
    <name evidence="2" type="ORF">E2C01_060268</name>
</gene>
<proteinExistence type="predicted"/>
<feature type="domain" description="Reverse transcriptase" evidence="1">
    <location>
        <begin position="1"/>
        <end position="70"/>
    </location>
</feature>
<dbReference type="Proteomes" id="UP000324222">
    <property type="component" value="Unassembled WGS sequence"/>
</dbReference>
<protein>
    <recommendedName>
        <fullName evidence="1">Reverse transcriptase domain-containing protein</fullName>
    </recommendedName>
</protein>
<keyword evidence="3" id="KW-1185">Reference proteome</keyword>
<dbReference type="PANTHER" id="PTHR33050">
    <property type="entry name" value="REVERSE TRANSCRIPTASE DOMAIN-CONTAINING PROTEIN"/>
    <property type="match status" value="1"/>
</dbReference>
<dbReference type="GO" id="GO:0071897">
    <property type="term" value="P:DNA biosynthetic process"/>
    <property type="evidence" value="ECO:0007669"/>
    <property type="project" value="UniProtKB-ARBA"/>
</dbReference>
<dbReference type="OrthoDB" id="6771932at2759"/>
<evidence type="ECO:0000313" key="2">
    <source>
        <dbReference type="EMBL" id="MPC66123.1"/>
    </source>
</evidence>
<dbReference type="InterPro" id="IPR052055">
    <property type="entry name" value="Hepadnavirus_pol/RT"/>
</dbReference>
<organism evidence="2 3">
    <name type="scientific">Portunus trituberculatus</name>
    <name type="common">Swimming crab</name>
    <name type="synonym">Neptunus trituberculatus</name>
    <dbReference type="NCBI Taxonomy" id="210409"/>
    <lineage>
        <taxon>Eukaryota</taxon>
        <taxon>Metazoa</taxon>
        <taxon>Ecdysozoa</taxon>
        <taxon>Arthropoda</taxon>
        <taxon>Crustacea</taxon>
        <taxon>Multicrustacea</taxon>
        <taxon>Malacostraca</taxon>
        <taxon>Eumalacostraca</taxon>
        <taxon>Eucarida</taxon>
        <taxon>Decapoda</taxon>
        <taxon>Pleocyemata</taxon>
        <taxon>Brachyura</taxon>
        <taxon>Eubrachyura</taxon>
        <taxon>Portunoidea</taxon>
        <taxon>Portunidae</taxon>
        <taxon>Portuninae</taxon>
        <taxon>Portunus</taxon>
    </lineage>
</organism>
<dbReference type="Pfam" id="PF00078">
    <property type="entry name" value="RVT_1"/>
    <property type="match status" value="1"/>
</dbReference>
<dbReference type="PROSITE" id="PS50878">
    <property type="entry name" value="RT_POL"/>
    <property type="match status" value="1"/>
</dbReference>
<dbReference type="PANTHER" id="PTHR33050:SF7">
    <property type="entry name" value="RIBONUCLEASE H"/>
    <property type="match status" value="1"/>
</dbReference>
<name>A0A5B7H7K7_PORTR</name>
<evidence type="ECO:0000259" key="1">
    <source>
        <dbReference type="PROSITE" id="PS50878"/>
    </source>
</evidence>
<evidence type="ECO:0000313" key="3">
    <source>
        <dbReference type="Proteomes" id="UP000324222"/>
    </source>
</evidence>
<comment type="caution">
    <text evidence="2">The sequence shown here is derived from an EMBL/GenBank/DDBJ whole genome shotgun (WGS) entry which is preliminary data.</text>
</comment>
<dbReference type="InterPro" id="IPR000477">
    <property type="entry name" value="RT_dom"/>
</dbReference>
<dbReference type="AlphaFoldDB" id="A0A5B7H7K7"/>
<dbReference type="EMBL" id="VSRR010024319">
    <property type="protein sequence ID" value="MPC66123.1"/>
    <property type="molecule type" value="Genomic_DNA"/>
</dbReference>
<accession>A0A5B7H7K7</accession>
<dbReference type="Gene3D" id="3.30.70.270">
    <property type="match status" value="1"/>
</dbReference>